<dbReference type="GO" id="GO:0016020">
    <property type="term" value="C:membrane"/>
    <property type="evidence" value="ECO:0007669"/>
    <property type="project" value="InterPro"/>
</dbReference>
<dbReference type="Proteomes" id="UP000273811">
    <property type="component" value="Unassembled WGS sequence"/>
</dbReference>
<keyword evidence="4" id="KW-1185">Reference proteome</keyword>
<gene>
    <name evidence="3" type="ORF">D4N35_011175</name>
</gene>
<proteinExistence type="predicted"/>
<evidence type="ECO:0000313" key="3">
    <source>
        <dbReference type="EMBL" id="RWR08968.1"/>
    </source>
</evidence>
<dbReference type="Pfam" id="PF09648">
    <property type="entry name" value="YycI"/>
    <property type="match status" value="1"/>
</dbReference>
<dbReference type="AlphaFoldDB" id="A0A443IR50"/>
<keyword evidence="1" id="KW-1133">Transmembrane helix</keyword>
<protein>
    <recommendedName>
        <fullName evidence="2">Regulatory protein YycH-like domain-containing protein</fullName>
    </recommendedName>
</protein>
<comment type="caution">
    <text evidence="3">The sequence shown here is derived from an EMBL/GenBank/DDBJ whole genome shotgun (WGS) entry which is preliminary data.</text>
</comment>
<sequence length="287" mass="33100">MAPGKDLKRRMLGGIYVDWGRLKSIFIIAFLILDIFLLTQLMNKQKDNKLEEKADVSLEENLNNAGIDYSGIPKDPIKDQYMSANTKVFSDKEVEKLKKDQSVTVVDGSIIYSELAHPVKLPDKLNIQELEQYVKNNVLYGDQYGFGNYDEEAGTITFYQKHQDKFLFKNRSAHLIFYVKKDKEIYSYEQTMLEKIEPISEMEEILPAIRAVEVIFRNRLLKPDSKIDKAELGYYTVVNMEASQVLTPTWHLVVEHEGEKESVLVNAFEGQVIQENTGNQKTLFEVN</sequence>
<evidence type="ECO:0000256" key="1">
    <source>
        <dbReference type="SAM" id="Phobius"/>
    </source>
</evidence>
<dbReference type="EMBL" id="QYTU02000023">
    <property type="protein sequence ID" value="RWR08968.1"/>
    <property type="molecule type" value="Genomic_DNA"/>
</dbReference>
<feature type="transmembrane region" description="Helical" evidence="1">
    <location>
        <begin position="20"/>
        <end position="39"/>
    </location>
</feature>
<evidence type="ECO:0000313" key="4">
    <source>
        <dbReference type="Proteomes" id="UP000273811"/>
    </source>
</evidence>
<dbReference type="Gene3D" id="2.40.128.690">
    <property type="entry name" value="YycH protein, domain 3-like"/>
    <property type="match status" value="1"/>
</dbReference>
<dbReference type="OrthoDB" id="2388036at2"/>
<dbReference type="InterPro" id="IPR018604">
    <property type="entry name" value="YycI-like"/>
</dbReference>
<organism evidence="3 4">
    <name type="scientific">Siminovitchia fortis</name>
    <dbReference type="NCBI Taxonomy" id="254758"/>
    <lineage>
        <taxon>Bacteria</taxon>
        <taxon>Bacillati</taxon>
        <taxon>Bacillota</taxon>
        <taxon>Bacilli</taxon>
        <taxon>Bacillales</taxon>
        <taxon>Bacillaceae</taxon>
        <taxon>Siminovitchia</taxon>
    </lineage>
</organism>
<reference evidence="3" key="1">
    <citation type="submission" date="2018-12" db="EMBL/GenBank/DDBJ databases">
        <authorList>
            <person name="Sun L."/>
            <person name="Chen Z."/>
        </authorList>
    </citation>
    <scope>NUCLEOTIDE SEQUENCE [LARGE SCALE GENOMIC DNA]</scope>
    <source>
        <strain evidence="3">DSM 16012</strain>
    </source>
</reference>
<accession>A0A443IR50</accession>
<keyword evidence="1" id="KW-0472">Membrane</keyword>
<evidence type="ECO:0000259" key="2">
    <source>
        <dbReference type="Pfam" id="PF09648"/>
    </source>
</evidence>
<name>A0A443IR50_9BACI</name>
<feature type="domain" description="Regulatory protein YycH-like" evidence="2">
    <location>
        <begin position="47"/>
        <end position="268"/>
    </location>
</feature>
<keyword evidence="1" id="KW-0812">Transmembrane</keyword>